<sequence>MDKQTLHMLWDGFSYKPHQDYGVRWMLERERSETKGGLLCDEMGLGKTIQMLGLIKESGLKKTLLVLPLAVINQWKDTAIRCRINVLFMFKTTWKLVSNPYPGMPCIYMIGYESLANKISNIEPVHFDRVVFDEAQRLGVHKIAKKIIGNKPIDKLNFRIASKIQADSKWFLTATPVVNSEDDVRSLFALLNPKLVNLKLHDLMSEFALARTMEQLRTSISDAPNKPIIKQHRLEFDSKKEEEFYISIQSNVEKQLAYKENALEVLRLIMLLRQLSIHPQVYIAARKNMHKIKLTDWTEASTKFIKTKELIEAETHENHKWIVFCHFHEEMNLLKEYLSTSTKIRHIETYSGSLNGSEKEETLIKVREPFDGSEKKADVLLIQLKAGGVGLNLQEFDRIIFNSPWWTQAAIDQGVGRAVRIGQKNQVIVHKLMLKQEESVTVRNIDVWMRSKAAVKERLNAMALGYANTNLSM</sequence>
<dbReference type="InterPro" id="IPR014001">
    <property type="entry name" value="Helicase_ATP-bd"/>
</dbReference>
<dbReference type="GO" id="GO:0005524">
    <property type="term" value="F:ATP binding"/>
    <property type="evidence" value="ECO:0007669"/>
    <property type="project" value="UniProtKB-KW"/>
</dbReference>
<dbReference type="Pfam" id="PF00271">
    <property type="entry name" value="Helicase_C"/>
    <property type="match status" value="1"/>
</dbReference>
<dbReference type="InterPro" id="IPR001650">
    <property type="entry name" value="Helicase_C-like"/>
</dbReference>
<evidence type="ECO:0000259" key="4">
    <source>
        <dbReference type="PROSITE" id="PS51192"/>
    </source>
</evidence>
<protein>
    <recommendedName>
        <fullName evidence="7">Helicase</fullName>
    </recommendedName>
</protein>
<evidence type="ECO:0000259" key="5">
    <source>
        <dbReference type="PROSITE" id="PS51194"/>
    </source>
</evidence>
<dbReference type="PROSITE" id="PS51194">
    <property type="entry name" value="HELICASE_CTER"/>
    <property type="match status" value="1"/>
</dbReference>
<dbReference type="GO" id="GO:0016787">
    <property type="term" value="F:hydrolase activity"/>
    <property type="evidence" value="ECO:0007669"/>
    <property type="project" value="UniProtKB-KW"/>
</dbReference>
<dbReference type="PROSITE" id="PS51192">
    <property type="entry name" value="HELICASE_ATP_BIND_1"/>
    <property type="match status" value="1"/>
</dbReference>
<reference evidence="6" key="1">
    <citation type="journal article" date="2020" name="Nature">
        <title>Giant virus diversity and host interactions through global metagenomics.</title>
        <authorList>
            <person name="Schulz F."/>
            <person name="Roux S."/>
            <person name="Paez-Espino D."/>
            <person name="Jungbluth S."/>
            <person name="Walsh D.A."/>
            <person name="Denef V.J."/>
            <person name="McMahon K.D."/>
            <person name="Konstantinidis K.T."/>
            <person name="Eloe-Fadrosh E.A."/>
            <person name="Kyrpides N.C."/>
            <person name="Woyke T."/>
        </authorList>
    </citation>
    <scope>NUCLEOTIDE SEQUENCE</scope>
    <source>
        <strain evidence="6">GVMAG-M-3300023174-129</strain>
    </source>
</reference>
<dbReference type="InterPro" id="IPR050628">
    <property type="entry name" value="SNF2_RAD54_helicase_TF"/>
</dbReference>
<organism evidence="6">
    <name type="scientific">viral metagenome</name>
    <dbReference type="NCBI Taxonomy" id="1070528"/>
    <lineage>
        <taxon>unclassified sequences</taxon>
        <taxon>metagenomes</taxon>
        <taxon>organismal metagenomes</taxon>
    </lineage>
</organism>
<keyword evidence="1" id="KW-0547">Nucleotide-binding</keyword>
<dbReference type="Pfam" id="PF00176">
    <property type="entry name" value="SNF2-rel_dom"/>
    <property type="match status" value="1"/>
</dbReference>
<dbReference type="Gene3D" id="3.40.50.300">
    <property type="entry name" value="P-loop containing nucleotide triphosphate hydrolases"/>
    <property type="match status" value="1"/>
</dbReference>
<evidence type="ECO:0000256" key="3">
    <source>
        <dbReference type="ARBA" id="ARBA00022840"/>
    </source>
</evidence>
<dbReference type="AlphaFoldDB" id="A0A6C0D6N9"/>
<dbReference type="GO" id="GO:0000724">
    <property type="term" value="P:double-strand break repair via homologous recombination"/>
    <property type="evidence" value="ECO:0007669"/>
    <property type="project" value="TreeGrafter"/>
</dbReference>
<evidence type="ECO:0000313" key="6">
    <source>
        <dbReference type="EMBL" id="QHT12438.1"/>
    </source>
</evidence>
<dbReference type="InterPro" id="IPR038718">
    <property type="entry name" value="SNF2-like_sf"/>
</dbReference>
<name>A0A6C0D6N9_9ZZZZ</name>
<dbReference type="SUPFAM" id="SSF52540">
    <property type="entry name" value="P-loop containing nucleoside triphosphate hydrolases"/>
    <property type="match status" value="2"/>
</dbReference>
<accession>A0A6C0D6N9</accession>
<dbReference type="GO" id="GO:0005737">
    <property type="term" value="C:cytoplasm"/>
    <property type="evidence" value="ECO:0007669"/>
    <property type="project" value="TreeGrafter"/>
</dbReference>
<proteinExistence type="predicted"/>
<evidence type="ECO:0008006" key="7">
    <source>
        <dbReference type="Google" id="ProtNLM"/>
    </source>
</evidence>
<dbReference type="InterPro" id="IPR049730">
    <property type="entry name" value="SNF2/RAD54-like_C"/>
</dbReference>
<dbReference type="InterPro" id="IPR027417">
    <property type="entry name" value="P-loop_NTPase"/>
</dbReference>
<dbReference type="Gene3D" id="3.40.50.10810">
    <property type="entry name" value="Tandem AAA-ATPase domain"/>
    <property type="match status" value="1"/>
</dbReference>
<dbReference type="SMART" id="SM00490">
    <property type="entry name" value="HELICc"/>
    <property type="match status" value="1"/>
</dbReference>
<keyword evidence="2" id="KW-0378">Hydrolase</keyword>
<dbReference type="GO" id="GO:0005634">
    <property type="term" value="C:nucleus"/>
    <property type="evidence" value="ECO:0007669"/>
    <property type="project" value="TreeGrafter"/>
</dbReference>
<feature type="domain" description="Helicase ATP-binding" evidence="4">
    <location>
        <begin position="28"/>
        <end position="194"/>
    </location>
</feature>
<dbReference type="GO" id="GO:0008094">
    <property type="term" value="F:ATP-dependent activity, acting on DNA"/>
    <property type="evidence" value="ECO:0007669"/>
    <property type="project" value="TreeGrafter"/>
</dbReference>
<dbReference type="CDD" id="cd18793">
    <property type="entry name" value="SF2_C_SNF"/>
    <property type="match status" value="1"/>
</dbReference>
<feature type="domain" description="Helicase C-terminal" evidence="5">
    <location>
        <begin position="306"/>
        <end position="465"/>
    </location>
</feature>
<dbReference type="SMART" id="SM00487">
    <property type="entry name" value="DEXDc"/>
    <property type="match status" value="1"/>
</dbReference>
<dbReference type="EMBL" id="MN739545">
    <property type="protein sequence ID" value="QHT12438.1"/>
    <property type="molecule type" value="Genomic_DNA"/>
</dbReference>
<dbReference type="InterPro" id="IPR000330">
    <property type="entry name" value="SNF2_N"/>
</dbReference>
<evidence type="ECO:0000256" key="2">
    <source>
        <dbReference type="ARBA" id="ARBA00022801"/>
    </source>
</evidence>
<evidence type="ECO:0000256" key="1">
    <source>
        <dbReference type="ARBA" id="ARBA00022741"/>
    </source>
</evidence>
<dbReference type="PANTHER" id="PTHR45626">
    <property type="entry name" value="TRANSCRIPTION TERMINATION FACTOR 2-RELATED"/>
    <property type="match status" value="1"/>
</dbReference>
<keyword evidence="3" id="KW-0067">ATP-binding</keyword>